<dbReference type="GO" id="GO:0005634">
    <property type="term" value="C:nucleus"/>
    <property type="evidence" value="ECO:0007669"/>
    <property type="project" value="UniProtKB-SubCell"/>
</dbReference>
<sequence length="121" mass="13547">MSPLKAAKTTGKSVRSISTTDKKKRNKRKKESYAIYIYKTLRQVHPDVGLSTKAMVIMNSFVNDIFDRIAAEASRLANLNKRATISSLEIQTAVRLVLPGELAKHAVDANWIKYQPEVTIS</sequence>
<dbReference type="Pfam" id="PF00125">
    <property type="entry name" value="Histone"/>
    <property type="match status" value="1"/>
</dbReference>
<protein>
    <recommendedName>
        <fullName evidence="11">Core Histone H2A/H2B/H3 domain-containing protein</fullName>
    </recommendedName>
</protein>
<evidence type="ECO:0000256" key="10">
    <source>
        <dbReference type="SAM" id="MobiDB-lite"/>
    </source>
</evidence>
<evidence type="ECO:0000256" key="3">
    <source>
        <dbReference type="ARBA" id="ARBA00004286"/>
    </source>
</evidence>
<dbReference type="AlphaFoldDB" id="T1J4D8"/>
<evidence type="ECO:0000256" key="7">
    <source>
        <dbReference type="ARBA" id="ARBA00023125"/>
    </source>
</evidence>
<evidence type="ECO:0000256" key="5">
    <source>
        <dbReference type="ARBA" id="ARBA00011538"/>
    </source>
</evidence>
<evidence type="ECO:0000259" key="11">
    <source>
        <dbReference type="Pfam" id="PF00125"/>
    </source>
</evidence>
<dbReference type="PhylomeDB" id="T1J4D8"/>
<reference evidence="13" key="1">
    <citation type="submission" date="2011-05" db="EMBL/GenBank/DDBJ databases">
        <authorList>
            <person name="Richards S.R."/>
            <person name="Qu J."/>
            <person name="Jiang H."/>
            <person name="Jhangiani S.N."/>
            <person name="Agravi P."/>
            <person name="Goodspeed R."/>
            <person name="Gross S."/>
            <person name="Mandapat C."/>
            <person name="Jackson L."/>
            <person name="Mathew T."/>
            <person name="Pu L."/>
            <person name="Thornton R."/>
            <person name="Saada N."/>
            <person name="Wilczek-Boney K.B."/>
            <person name="Lee S."/>
            <person name="Kovar C."/>
            <person name="Wu Y."/>
            <person name="Scherer S.E."/>
            <person name="Worley K.C."/>
            <person name="Muzny D.M."/>
            <person name="Gibbs R."/>
        </authorList>
    </citation>
    <scope>NUCLEOTIDE SEQUENCE</scope>
    <source>
        <strain evidence="13">Brora</strain>
    </source>
</reference>
<dbReference type="OMA" id="HAVDANW"/>
<evidence type="ECO:0000313" key="13">
    <source>
        <dbReference type="Proteomes" id="UP000014500"/>
    </source>
</evidence>
<feature type="compositionally biased region" description="Polar residues" evidence="10">
    <location>
        <begin position="10"/>
        <end position="19"/>
    </location>
</feature>
<keyword evidence="9" id="KW-0544">Nucleosome core</keyword>
<accession>T1J4D8</accession>
<dbReference type="CDD" id="cd22910">
    <property type="entry name" value="HFD_H2B"/>
    <property type="match status" value="1"/>
</dbReference>
<dbReference type="InterPro" id="IPR009072">
    <property type="entry name" value="Histone-fold"/>
</dbReference>
<dbReference type="GO" id="GO:0003677">
    <property type="term" value="F:DNA binding"/>
    <property type="evidence" value="ECO:0007669"/>
    <property type="project" value="UniProtKB-KW"/>
</dbReference>
<dbReference type="FunFam" id="1.10.20.10:FF:000016">
    <property type="entry name" value="Histone H2B"/>
    <property type="match status" value="1"/>
</dbReference>
<keyword evidence="7" id="KW-0238">DNA-binding</keyword>
<evidence type="ECO:0000256" key="8">
    <source>
        <dbReference type="ARBA" id="ARBA00023242"/>
    </source>
</evidence>
<evidence type="ECO:0000256" key="6">
    <source>
        <dbReference type="ARBA" id="ARBA00022454"/>
    </source>
</evidence>
<name>T1J4D8_STRMM</name>
<organism evidence="12 13">
    <name type="scientific">Strigamia maritima</name>
    <name type="common">European centipede</name>
    <name type="synonym">Geophilus maritimus</name>
    <dbReference type="NCBI Taxonomy" id="126957"/>
    <lineage>
        <taxon>Eukaryota</taxon>
        <taxon>Metazoa</taxon>
        <taxon>Ecdysozoa</taxon>
        <taxon>Arthropoda</taxon>
        <taxon>Myriapoda</taxon>
        <taxon>Chilopoda</taxon>
        <taxon>Pleurostigmophora</taxon>
        <taxon>Geophilomorpha</taxon>
        <taxon>Linotaeniidae</taxon>
        <taxon>Strigamia</taxon>
    </lineage>
</organism>
<dbReference type="InterPro" id="IPR000558">
    <property type="entry name" value="Histone_H2B"/>
</dbReference>
<dbReference type="GO" id="GO:0030527">
    <property type="term" value="F:structural constituent of chromatin"/>
    <property type="evidence" value="ECO:0007669"/>
    <property type="project" value="InterPro"/>
</dbReference>
<feature type="domain" description="Core Histone H2A/H2B/H3" evidence="11">
    <location>
        <begin position="20"/>
        <end position="96"/>
    </location>
</feature>
<keyword evidence="13" id="KW-1185">Reference proteome</keyword>
<evidence type="ECO:0000256" key="1">
    <source>
        <dbReference type="ARBA" id="ARBA00002001"/>
    </source>
</evidence>
<dbReference type="GO" id="GO:0000786">
    <property type="term" value="C:nucleosome"/>
    <property type="evidence" value="ECO:0007669"/>
    <property type="project" value="UniProtKB-KW"/>
</dbReference>
<dbReference type="EMBL" id="JH431844">
    <property type="status" value="NOT_ANNOTATED_CDS"/>
    <property type="molecule type" value="Genomic_DNA"/>
</dbReference>
<comment type="similarity">
    <text evidence="4">Belongs to the histone H2B family.</text>
</comment>
<evidence type="ECO:0000256" key="4">
    <source>
        <dbReference type="ARBA" id="ARBA00006846"/>
    </source>
</evidence>
<comment type="function">
    <text evidence="1">Core component of nucleosome. Nucleosomes wrap and compact DNA into chromatin, limiting DNA accessibility to the cellular machineries which require DNA as a template. Histones thereby play a central role in transcription regulation, DNA repair, DNA replication and chromosomal stability. DNA accessibility is regulated via a complex set of post-translational modifications of histones, also called histone code, and nucleosome remodeling.</text>
</comment>
<keyword evidence="6" id="KW-0158">Chromosome</keyword>
<evidence type="ECO:0000256" key="2">
    <source>
        <dbReference type="ARBA" id="ARBA00004123"/>
    </source>
</evidence>
<proteinExistence type="inferred from homology"/>
<dbReference type="Proteomes" id="UP000014500">
    <property type="component" value="Unassembled WGS sequence"/>
</dbReference>
<comment type="subcellular location">
    <subcellularLocation>
        <location evidence="3">Chromosome</location>
    </subcellularLocation>
    <subcellularLocation>
        <location evidence="2">Nucleus</location>
    </subcellularLocation>
</comment>
<dbReference type="SUPFAM" id="SSF47113">
    <property type="entry name" value="Histone-fold"/>
    <property type="match status" value="1"/>
</dbReference>
<comment type="subunit">
    <text evidence="5">The nucleosome is a histone octamer containing two molecules each of H2A, H2B, H3 and H4 assembled in one H3-H4 heterotetramer and two H2A-H2B heterodimers. The octamer wraps approximately 147 bp of DNA.</text>
</comment>
<dbReference type="HOGENOM" id="CLU_075666_2_2_1"/>
<dbReference type="Gene3D" id="1.10.20.10">
    <property type="entry name" value="Histone, subunit A"/>
    <property type="match status" value="1"/>
</dbReference>
<reference evidence="12" key="2">
    <citation type="submission" date="2015-02" db="UniProtKB">
        <authorList>
            <consortium name="EnsemblMetazoa"/>
        </authorList>
    </citation>
    <scope>IDENTIFICATION</scope>
</reference>
<dbReference type="STRING" id="126957.T1J4D8"/>
<evidence type="ECO:0000313" key="12">
    <source>
        <dbReference type="EnsemblMetazoa" id="SMAR008470-PA"/>
    </source>
</evidence>
<dbReference type="InterPro" id="IPR007125">
    <property type="entry name" value="H2A/H2B/H3"/>
</dbReference>
<dbReference type="PRINTS" id="PR00621">
    <property type="entry name" value="HISTONEH2B"/>
</dbReference>
<feature type="region of interest" description="Disordered" evidence="10">
    <location>
        <begin position="1"/>
        <end position="29"/>
    </location>
</feature>
<dbReference type="EnsemblMetazoa" id="SMAR008470-RA">
    <property type="protein sequence ID" value="SMAR008470-PA"/>
    <property type="gene ID" value="SMAR008470"/>
</dbReference>
<dbReference type="PANTHER" id="PTHR23428">
    <property type="entry name" value="HISTONE H2B"/>
    <property type="match status" value="1"/>
</dbReference>
<evidence type="ECO:0000256" key="9">
    <source>
        <dbReference type="ARBA" id="ARBA00023269"/>
    </source>
</evidence>
<keyword evidence="8" id="KW-0539">Nucleus</keyword>
<dbReference type="eggNOG" id="KOG1744">
    <property type="taxonomic scope" value="Eukaryota"/>
</dbReference>
<dbReference type="SMART" id="SM00427">
    <property type="entry name" value="H2B"/>
    <property type="match status" value="1"/>
</dbReference>
<dbReference type="GO" id="GO:0046982">
    <property type="term" value="F:protein heterodimerization activity"/>
    <property type="evidence" value="ECO:0007669"/>
    <property type="project" value="InterPro"/>
</dbReference>